<accession>A0A328CB97</accession>
<dbReference type="Proteomes" id="UP000249169">
    <property type="component" value="Unassembled WGS sequence"/>
</dbReference>
<sequence>MSAQQRRHSVDVITQEESMLDAKEIISTRAKPSAVIRMTIAREMMPELFGPALEEIFDQLRTQGVISSGPAYAYHLRMDPEVFDFEAGVTVASPVTPAGRVEAGELPAHSQVARATYTGPYEGLGPAWGEFDGWVKEEGHTPEESLWEVYISGPESSTDPSTWRTDLYRPLKDS</sequence>
<dbReference type="AlphaFoldDB" id="A0A328CB97"/>
<evidence type="ECO:0000313" key="3">
    <source>
        <dbReference type="EMBL" id="RAL25124.1"/>
    </source>
</evidence>
<dbReference type="EMBL" id="QHKO01000001">
    <property type="protein sequence ID" value="RAL25124.1"/>
    <property type="molecule type" value="Genomic_DNA"/>
</dbReference>
<dbReference type="Pfam" id="PF06445">
    <property type="entry name" value="GyrI-like"/>
    <property type="match status" value="1"/>
</dbReference>
<dbReference type="SMART" id="SM00871">
    <property type="entry name" value="AraC_E_bind"/>
    <property type="match status" value="1"/>
</dbReference>
<dbReference type="InterPro" id="IPR010499">
    <property type="entry name" value="AraC_E-bd"/>
</dbReference>
<dbReference type="InterPro" id="IPR011256">
    <property type="entry name" value="Reg_factor_effector_dom_sf"/>
</dbReference>
<protein>
    <submittedName>
        <fullName evidence="3">AraC family transcriptional regulator</fullName>
    </submittedName>
</protein>
<feature type="domain" description="AraC effector-binding" evidence="2">
    <location>
        <begin position="21"/>
        <end position="172"/>
    </location>
</feature>
<feature type="region of interest" description="Disordered" evidence="1">
    <location>
        <begin position="152"/>
        <end position="174"/>
    </location>
</feature>
<evidence type="ECO:0000256" key="1">
    <source>
        <dbReference type="SAM" id="MobiDB-lite"/>
    </source>
</evidence>
<gene>
    <name evidence="3" type="ORF">DL240_02610</name>
</gene>
<dbReference type="SUPFAM" id="SSF55136">
    <property type="entry name" value="Probable bacterial effector-binding domain"/>
    <property type="match status" value="1"/>
</dbReference>
<dbReference type="Gene3D" id="3.20.80.10">
    <property type="entry name" value="Regulatory factor, effector binding domain"/>
    <property type="match status" value="1"/>
</dbReference>
<reference evidence="3 4" key="1">
    <citation type="submission" date="2018-05" db="EMBL/GenBank/DDBJ databases">
        <title>Lujinxingia marina gen. nov. sp. nov., a new facultative anaerobic member of the class Deltaproteobacteria, and proposal of Lujinxingaceae fam. nov.</title>
        <authorList>
            <person name="Li C.-M."/>
        </authorList>
    </citation>
    <scope>NUCLEOTIDE SEQUENCE [LARGE SCALE GENOMIC DNA]</scope>
    <source>
        <strain evidence="3 4">B210</strain>
    </source>
</reference>
<dbReference type="InterPro" id="IPR029442">
    <property type="entry name" value="GyrI-like"/>
</dbReference>
<evidence type="ECO:0000259" key="2">
    <source>
        <dbReference type="SMART" id="SM00871"/>
    </source>
</evidence>
<keyword evidence="4" id="KW-1185">Reference proteome</keyword>
<proteinExistence type="predicted"/>
<comment type="caution">
    <text evidence="3">The sequence shown here is derived from an EMBL/GenBank/DDBJ whole genome shotgun (WGS) entry which is preliminary data.</text>
</comment>
<name>A0A328CB97_9DELT</name>
<feature type="compositionally biased region" description="Polar residues" evidence="1">
    <location>
        <begin position="154"/>
        <end position="164"/>
    </location>
</feature>
<evidence type="ECO:0000313" key="4">
    <source>
        <dbReference type="Proteomes" id="UP000249169"/>
    </source>
</evidence>
<organism evidence="3 4">
    <name type="scientific">Lujinxingia litoralis</name>
    <dbReference type="NCBI Taxonomy" id="2211119"/>
    <lineage>
        <taxon>Bacteria</taxon>
        <taxon>Deltaproteobacteria</taxon>
        <taxon>Bradymonadales</taxon>
        <taxon>Lujinxingiaceae</taxon>
        <taxon>Lujinxingia</taxon>
    </lineage>
</organism>